<feature type="transmembrane region" description="Helical" evidence="1">
    <location>
        <begin position="197"/>
        <end position="223"/>
    </location>
</feature>
<name>A0A1B2DLP9_9BACL</name>
<proteinExistence type="inferred from homology"/>
<accession>A0A1B2DLP9</accession>
<gene>
    <name evidence="2" type="ORF">BBD42_20725</name>
</gene>
<keyword evidence="1" id="KW-0813">Transport</keyword>
<dbReference type="Pfam" id="PF02592">
    <property type="entry name" value="Vut_1"/>
    <property type="match status" value="1"/>
</dbReference>
<dbReference type="GO" id="GO:0005886">
    <property type="term" value="C:plasma membrane"/>
    <property type="evidence" value="ECO:0007669"/>
    <property type="project" value="UniProtKB-SubCell"/>
</dbReference>
<organism evidence="2">
    <name type="scientific">Paenibacillus sp. BIHB 4019</name>
    <dbReference type="NCBI Taxonomy" id="1870819"/>
    <lineage>
        <taxon>Bacteria</taxon>
        <taxon>Bacillati</taxon>
        <taxon>Bacillota</taxon>
        <taxon>Bacilli</taxon>
        <taxon>Bacillales</taxon>
        <taxon>Paenibacillaceae</taxon>
        <taxon>Paenibacillus</taxon>
    </lineage>
</organism>
<dbReference type="RefSeq" id="WP_099519731.1">
    <property type="nucleotide sequence ID" value="NZ_CP016808.1"/>
</dbReference>
<sequence>MFNLWFGVLFMLAHFTLFLISYRLFGKVGIFAWIGMATVVANIQVVKTVDLQFGTLAIVITLGNTMYGTIYLASDLLNEKYGEADAKKAVWFGFFTLIASTIIMQMALLFNPAEPGVEAQAALQTIFGMLPQIALGSLCAYFVSQFLDVKIYSLLKRLFPARNQLWIRNNGSTIISQFVDSLIFCTIAFATEYEFDVWMSIFLSTYVIKFLVSVCSTPFLYAARSFTFKKESI</sequence>
<feature type="transmembrane region" description="Helical" evidence="1">
    <location>
        <begin position="165"/>
        <end position="191"/>
    </location>
</feature>
<dbReference type="NCBIfam" id="TIGR00697">
    <property type="entry name" value="queuosine precursor transporter"/>
    <property type="match status" value="1"/>
</dbReference>
<evidence type="ECO:0000313" key="2">
    <source>
        <dbReference type="EMBL" id="ANY68625.1"/>
    </source>
</evidence>
<feature type="transmembrane region" description="Helical" evidence="1">
    <location>
        <begin position="89"/>
        <end position="110"/>
    </location>
</feature>
<keyword evidence="1" id="KW-1133">Transmembrane helix</keyword>
<dbReference type="HAMAP" id="MF_02088">
    <property type="entry name" value="Q_prec_transport"/>
    <property type="match status" value="1"/>
</dbReference>
<comment type="function">
    <text evidence="1">Involved in the import of queuosine (Q) precursors, required for Q precursor salvage.</text>
</comment>
<evidence type="ECO:0000256" key="1">
    <source>
        <dbReference type="HAMAP-Rule" id="MF_02088"/>
    </source>
</evidence>
<dbReference type="EMBL" id="CP016808">
    <property type="protein sequence ID" value="ANY68625.1"/>
    <property type="molecule type" value="Genomic_DNA"/>
</dbReference>
<feature type="transmembrane region" description="Helical" evidence="1">
    <location>
        <begin position="6"/>
        <end position="25"/>
    </location>
</feature>
<reference evidence="2" key="1">
    <citation type="submission" date="2016-08" db="EMBL/GenBank/DDBJ databases">
        <title>Complete Genome Seqeunce of Paenibacillus sp. BIHB 4019 from tea rhizoplane.</title>
        <authorList>
            <person name="Thakur R."/>
            <person name="Swarnkar M.K."/>
            <person name="Gulati A."/>
        </authorList>
    </citation>
    <scope>NUCLEOTIDE SEQUENCE [LARGE SCALE GENOMIC DNA]</scope>
    <source>
        <strain evidence="2">BIHB4019</strain>
    </source>
</reference>
<dbReference type="PANTHER" id="PTHR34300:SF2">
    <property type="entry name" value="QUEUOSINE PRECURSOR TRANSPORTER-RELATED"/>
    <property type="match status" value="1"/>
</dbReference>
<keyword evidence="1" id="KW-0812">Transmembrane</keyword>
<dbReference type="GO" id="GO:0022857">
    <property type="term" value="F:transmembrane transporter activity"/>
    <property type="evidence" value="ECO:0007669"/>
    <property type="project" value="UniProtKB-UniRule"/>
</dbReference>
<feature type="transmembrane region" description="Helical" evidence="1">
    <location>
        <begin position="30"/>
        <end position="47"/>
    </location>
</feature>
<comment type="similarity">
    <text evidence="1">Belongs to the vitamin uptake transporter (VUT/ECF) (TC 2.A.88) family. Q precursor transporter subfamily.</text>
</comment>
<feature type="transmembrane region" description="Helical" evidence="1">
    <location>
        <begin position="53"/>
        <end position="77"/>
    </location>
</feature>
<comment type="subcellular location">
    <subcellularLocation>
        <location evidence="1">Cell membrane</location>
        <topology evidence="1">Multi-pass membrane protein</topology>
    </subcellularLocation>
</comment>
<protein>
    <recommendedName>
        <fullName evidence="1">Probable queuosine precursor transporter</fullName>
        <shortName evidence="1">Q precursor transporter</shortName>
    </recommendedName>
</protein>
<keyword evidence="1" id="KW-0472">Membrane</keyword>
<feature type="transmembrane region" description="Helical" evidence="1">
    <location>
        <begin position="122"/>
        <end position="144"/>
    </location>
</feature>
<dbReference type="InterPro" id="IPR003744">
    <property type="entry name" value="YhhQ"/>
</dbReference>
<dbReference type="PANTHER" id="PTHR34300">
    <property type="entry name" value="QUEUOSINE PRECURSOR TRANSPORTER-RELATED"/>
    <property type="match status" value="1"/>
</dbReference>
<dbReference type="AlphaFoldDB" id="A0A1B2DLP9"/>
<keyword evidence="1" id="KW-1003">Cell membrane</keyword>